<organism evidence="1 2">
    <name type="scientific">Araneus ventricosus</name>
    <name type="common">Orbweaver spider</name>
    <name type="synonym">Epeira ventricosa</name>
    <dbReference type="NCBI Taxonomy" id="182803"/>
    <lineage>
        <taxon>Eukaryota</taxon>
        <taxon>Metazoa</taxon>
        <taxon>Ecdysozoa</taxon>
        <taxon>Arthropoda</taxon>
        <taxon>Chelicerata</taxon>
        <taxon>Arachnida</taxon>
        <taxon>Araneae</taxon>
        <taxon>Araneomorphae</taxon>
        <taxon>Entelegynae</taxon>
        <taxon>Araneoidea</taxon>
        <taxon>Araneidae</taxon>
        <taxon>Araneus</taxon>
    </lineage>
</organism>
<name>A0A4Y2PVK8_ARAVE</name>
<dbReference type="Proteomes" id="UP000499080">
    <property type="component" value="Unassembled WGS sequence"/>
</dbReference>
<keyword evidence="2" id="KW-1185">Reference proteome</keyword>
<proteinExistence type="predicted"/>
<evidence type="ECO:0000313" key="1">
    <source>
        <dbReference type="EMBL" id="GBN54277.1"/>
    </source>
</evidence>
<dbReference type="AlphaFoldDB" id="A0A4Y2PVK8"/>
<accession>A0A4Y2PVK8</accession>
<comment type="caution">
    <text evidence="1">The sequence shown here is derived from an EMBL/GenBank/DDBJ whole genome shotgun (WGS) entry which is preliminary data.</text>
</comment>
<reference evidence="1 2" key="1">
    <citation type="journal article" date="2019" name="Sci. Rep.">
        <title>Orb-weaving spider Araneus ventricosus genome elucidates the spidroin gene catalogue.</title>
        <authorList>
            <person name="Kono N."/>
            <person name="Nakamura H."/>
            <person name="Ohtoshi R."/>
            <person name="Moran D.A.P."/>
            <person name="Shinohara A."/>
            <person name="Yoshida Y."/>
            <person name="Fujiwara M."/>
            <person name="Mori M."/>
            <person name="Tomita M."/>
            <person name="Arakawa K."/>
        </authorList>
    </citation>
    <scope>NUCLEOTIDE SEQUENCE [LARGE SCALE GENOMIC DNA]</scope>
</reference>
<sequence>MILTAFSVTSSPAFQLALQTELQVIPRRNSHSKDVPRRILPPCIYSVPDRVRRHIEISGGIWISAPNRDIEKIIAFSGIFDLSPCHQNGRQGQGSRTSRCQHSILTPVKLSSQP</sequence>
<dbReference type="EMBL" id="BGPR01012055">
    <property type="protein sequence ID" value="GBN54277.1"/>
    <property type="molecule type" value="Genomic_DNA"/>
</dbReference>
<protein>
    <submittedName>
        <fullName evidence="1">Uncharacterized protein</fullName>
    </submittedName>
</protein>
<gene>
    <name evidence="1" type="ORF">AVEN_39339_1</name>
</gene>
<evidence type="ECO:0000313" key="2">
    <source>
        <dbReference type="Proteomes" id="UP000499080"/>
    </source>
</evidence>